<evidence type="ECO:0000256" key="1">
    <source>
        <dbReference type="ARBA" id="ARBA00004713"/>
    </source>
</evidence>
<comment type="pathway">
    <text evidence="1 7">Bacterial outer membrane biogenesis; LPS core biosynthesis.</text>
</comment>
<evidence type="ECO:0000313" key="9">
    <source>
        <dbReference type="EMBL" id="NSL53739.1"/>
    </source>
</evidence>
<reference evidence="9 10" key="1">
    <citation type="submission" date="2020-06" db="EMBL/GenBank/DDBJ databases">
        <title>Draft genome of Uliginosibacterium sp. IMCC34675.</title>
        <authorList>
            <person name="Song J."/>
        </authorList>
    </citation>
    <scope>NUCLEOTIDE SEQUENCE [LARGE SCALE GENOMIC DNA]</scope>
    <source>
        <strain evidence="9 10">IMCC34675</strain>
    </source>
</reference>
<evidence type="ECO:0000256" key="3">
    <source>
        <dbReference type="ARBA" id="ARBA00019077"/>
    </source>
</evidence>
<evidence type="ECO:0000313" key="10">
    <source>
        <dbReference type="Proteomes" id="UP000778523"/>
    </source>
</evidence>
<protein>
    <recommendedName>
        <fullName evidence="3 7">3-deoxy-D-manno-octulosonic acid transferase</fullName>
        <shortName evidence="7">Kdo transferase</shortName>
        <ecNumber evidence="2 7">2.4.99.12</ecNumber>
    </recommendedName>
    <alternativeName>
        <fullName evidence="5 7">Lipid IV(A) 3-deoxy-D-manno-octulosonic acid transferase</fullName>
    </alternativeName>
</protein>
<dbReference type="RefSeq" id="WP_170019976.1">
    <property type="nucleotide sequence ID" value="NZ_JABCSC020000001.1"/>
</dbReference>
<dbReference type="EMBL" id="JABCSC020000001">
    <property type="protein sequence ID" value="NSL53739.1"/>
    <property type="molecule type" value="Genomic_DNA"/>
</dbReference>
<proteinExistence type="inferred from homology"/>
<evidence type="ECO:0000256" key="4">
    <source>
        <dbReference type="ARBA" id="ARBA00022679"/>
    </source>
</evidence>
<dbReference type="EC" id="2.4.99.12" evidence="2 7"/>
<dbReference type="Gene3D" id="3.40.50.11720">
    <property type="entry name" value="3-Deoxy-D-manno-octulosonic-acid transferase, N-terminal domain"/>
    <property type="match status" value="1"/>
</dbReference>
<keyword evidence="10" id="KW-1185">Reference proteome</keyword>
<keyword evidence="4 7" id="KW-0808">Transferase</keyword>
<keyword evidence="7" id="KW-0448">Lipopolysaccharide biosynthesis</keyword>
<sequence length="422" mass="45753">MNRLLYSALWHLALPLIGLRLAWRARKQPEYLQHLGERFGAAPRAGQTPRIWLHAVSVGETRAAQPLVKALLARYPQHEILLTHMTPTGRATSEELFGKETRVVRTYLPYDFPWAQRRFLTRARPRMGIVMETEVWPNLMCAAEQAGVPMLLANARLSARSARGYQRLGQLARTSFGRFSKVLAQTADDASRLTTCGAVQPIVSGNVKFDLELTPTQLALGAEFRAAAGGRPVILAASTREGEEGALLAAFLIHAPADALLVLVPRHPQRFDEVATMVSKQGLSLQRRSAGLQITPDTRVWLGDSMGEMLAYYRMAEVAIIGGSWQPLGGQNLIEACAAGAPVLIGPHTFNFTEAAMKAIEAGAARRCADLDTALRTCRELLADASARKTMAAAGEAFAAANRGATERTLQAIAALLATASQ</sequence>
<keyword evidence="9" id="KW-0328">Glycosyltransferase</keyword>
<dbReference type="NCBIfam" id="NF004388">
    <property type="entry name" value="PRK05749.1-4"/>
    <property type="match status" value="1"/>
</dbReference>
<dbReference type="InterPro" id="IPR038107">
    <property type="entry name" value="Glycos_transf_N_sf"/>
</dbReference>
<evidence type="ECO:0000259" key="8">
    <source>
        <dbReference type="Pfam" id="PF04413"/>
    </source>
</evidence>
<dbReference type="SUPFAM" id="SSF53756">
    <property type="entry name" value="UDP-Glycosyltransferase/glycogen phosphorylase"/>
    <property type="match status" value="1"/>
</dbReference>
<keyword evidence="7" id="KW-1003">Cell membrane</keyword>
<dbReference type="InterPro" id="IPR007507">
    <property type="entry name" value="Glycos_transf_N"/>
</dbReference>
<dbReference type="Gene3D" id="3.40.50.2000">
    <property type="entry name" value="Glycogen Phosphorylase B"/>
    <property type="match status" value="1"/>
</dbReference>
<feature type="domain" description="3-deoxy-D-manno-octulosonic-acid transferase N-terminal" evidence="8">
    <location>
        <begin position="34"/>
        <end position="210"/>
    </location>
</feature>
<accession>A0ABX2IGK0</accession>
<evidence type="ECO:0000256" key="2">
    <source>
        <dbReference type="ARBA" id="ARBA00012621"/>
    </source>
</evidence>
<evidence type="ECO:0000256" key="6">
    <source>
        <dbReference type="ARBA" id="ARBA00049183"/>
    </source>
</evidence>
<evidence type="ECO:0000256" key="7">
    <source>
        <dbReference type="RuleBase" id="RU365103"/>
    </source>
</evidence>
<dbReference type="InterPro" id="IPR039901">
    <property type="entry name" value="Kdotransferase"/>
</dbReference>
<dbReference type="PANTHER" id="PTHR42755:SF1">
    <property type="entry name" value="3-DEOXY-D-MANNO-OCTULOSONIC ACID TRANSFERASE, MITOCHONDRIAL-RELATED"/>
    <property type="match status" value="1"/>
</dbReference>
<comment type="function">
    <text evidence="7">Involved in lipopolysaccharide (LPS) biosynthesis. Catalyzes the transfer of 3-deoxy-D-manno-octulosonate (Kdo) residue(s) from CMP-Kdo to lipid IV(A), the tetraacyldisaccharide-1,4'-bisphosphate precursor of lipid A.</text>
</comment>
<dbReference type="Proteomes" id="UP000778523">
    <property type="component" value="Unassembled WGS sequence"/>
</dbReference>
<name>A0ABX2IGK0_9RHOO</name>
<dbReference type="GO" id="GO:0043842">
    <property type="term" value="F:Kdo transferase activity"/>
    <property type="evidence" value="ECO:0007669"/>
    <property type="project" value="UniProtKB-EC"/>
</dbReference>
<comment type="similarity">
    <text evidence="7">Belongs to the glycosyltransferase group 1 family.</text>
</comment>
<dbReference type="Pfam" id="PF04413">
    <property type="entry name" value="Glycos_transf_N"/>
    <property type="match status" value="1"/>
</dbReference>
<gene>
    <name evidence="9" type="primary">waaA</name>
    <name evidence="9" type="ORF">HJ583_001740</name>
</gene>
<keyword evidence="7" id="KW-0472">Membrane</keyword>
<evidence type="ECO:0000256" key="5">
    <source>
        <dbReference type="ARBA" id="ARBA00031445"/>
    </source>
</evidence>
<dbReference type="PANTHER" id="PTHR42755">
    <property type="entry name" value="3-DEOXY-MANNO-OCTULOSONATE CYTIDYLYLTRANSFERASE"/>
    <property type="match status" value="1"/>
</dbReference>
<organism evidence="9 10">
    <name type="scientific">Uliginosibacterium aquaticum</name>
    <dbReference type="NCBI Taxonomy" id="2731212"/>
    <lineage>
        <taxon>Bacteria</taxon>
        <taxon>Pseudomonadati</taxon>
        <taxon>Pseudomonadota</taxon>
        <taxon>Betaproteobacteria</taxon>
        <taxon>Rhodocyclales</taxon>
        <taxon>Zoogloeaceae</taxon>
        <taxon>Uliginosibacterium</taxon>
    </lineage>
</organism>
<comment type="catalytic activity">
    <reaction evidence="6 7">
        <text>lipid IVA (E. coli) + CMP-3-deoxy-beta-D-manno-octulosonate = alpha-Kdo-(2-&gt;6)-lipid IVA (E. coli) + CMP + H(+)</text>
        <dbReference type="Rhea" id="RHEA:28066"/>
        <dbReference type="ChEBI" id="CHEBI:15378"/>
        <dbReference type="ChEBI" id="CHEBI:58603"/>
        <dbReference type="ChEBI" id="CHEBI:60364"/>
        <dbReference type="ChEBI" id="CHEBI:60377"/>
        <dbReference type="ChEBI" id="CHEBI:85987"/>
        <dbReference type="EC" id="2.4.99.12"/>
    </reaction>
</comment>
<dbReference type="NCBIfam" id="NF004386">
    <property type="entry name" value="PRK05749.1-2"/>
    <property type="match status" value="1"/>
</dbReference>
<comment type="subcellular location">
    <subcellularLocation>
        <location evidence="7">Cell membrane</location>
    </subcellularLocation>
</comment>
<comment type="caution">
    <text evidence="9">The sequence shown here is derived from an EMBL/GenBank/DDBJ whole genome shotgun (WGS) entry which is preliminary data.</text>
</comment>